<dbReference type="AlphaFoldDB" id="A0A2P8D9C6"/>
<feature type="domain" description="AbiEi antitoxin N-terminal" evidence="1">
    <location>
        <begin position="4"/>
        <end position="49"/>
    </location>
</feature>
<dbReference type="InterPro" id="IPR025159">
    <property type="entry name" value="AbiEi_N"/>
</dbReference>
<accession>A0A2P8D9C6</accession>
<dbReference type="Proteomes" id="UP000243528">
    <property type="component" value="Unassembled WGS sequence"/>
</dbReference>
<dbReference type="Pfam" id="PF13338">
    <property type="entry name" value="AbiEi_4"/>
    <property type="match status" value="1"/>
</dbReference>
<comment type="caution">
    <text evidence="2">The sequence shown here is derived from an EMBL/GenBank/DDBJ whole genome shotgun (WGS) entry which is preliminary data.</text>
</comment>
<dbReference type="OrthoDB" id="5517693at2"/>
<reference evidence="2 3" key="1">
    <citation type="submission" date="2018-03" db="EMBL/GenBank/DDBJ databases">
        <title>Genomic Encyclopedia of Archaeal and Bacterial Type Strains, Phase II (KMG-II): from individual species to whole genera.</title>
        <authorList>
            <person name="Goeker M."/>
        </authorList>
    </citation>
    <scope>NUCLEOTIDE SEQUENCE [LARGE SCALE GENOMIC DNA]</scope>
    <source>
        <strain evidence="2 3">DSM 45211</strain>
    </source>
</reference>
<name>A0A2P8D9C6_9ACTN</name>
<evidence type="ECO:0000259" key="1">
    <source>
        <dbReference type="Pfam" id="PF13338"/>
    </source>
</evidence>
<evidence type="ECO:0000313" key="2">
    <source>
        <dbReference type="EMBL" id="PSK93819.1"/>
    </source>
</evidence>
<sequence length="320" mass="35563">MDNALAALAAQQAGIILRTQALDAGYSDGEIARCVARGVWVRVRRGAYAERRTWEALDEVGRHRARAHAVVRQLAVPAVPSHVTAAVLLRLPVWDADLSAVHVTRADLHTPRIEGGVHHHAGAIEQSELTGSDDGLVVTADARTAVDVARTLPFESAVVTTDAALARGNVPADGLLVVLDRMRDWRGARAAGRVVEFADGRSESVGESRHRVQLERIGLPRPELQVTVEDRSGETDRVDFYFERFATVGEFDGREKYQRLLRPGETPGDAMWREKRREDRLRERGLQVVRPVWADLCRDDVVAARYRQAFARARGRRAVR</sequence>
<proteinExistence type="predicted"/>
<protein>
    <submittedName>
        <fullName evidence="2">Putative AbiEi antitoxin of type IV toxin-antitoxin system</fullName>
    </submittedName>
</protein>
<organism evidence="2 3">
    <name type="scientific">Haloactinopolyspora alba</name>
    <dbReference type="NCBI Taxonomy" id="648780"/>
    <lineage>
        <taxon>Bacteria</taxon>
        <taxon>Bacillati</taxon>
        <taxon>Actinomycetota</taxon>
        <taxon>Actinomycetes</taxon>
        <taxon>Jiangellales</taxon>
        <taxon>Jiangellaceae</taxon>
        <taxon>Haloactinopolyspora</taxon>
    </lineage>
</organism>
<evidence type="ECO:0000313" key="3">
    <source>
        <dbReference type="Proteomes" id="UP000243528"/>
    </source>
</evidence>
<gene>
    <name evidence="2" type="ORF">CLV30_1308</name>
</gene>
<dbReference type="RefSeq" id="WP_106539882.1">
    <property type="nucleotide sequence ID" value="NZ_PYGE01000030.1"/>
</dbReference>
<dbReference type="EMBL" id="PYGE01000030">
    <property type="protein sequence ID" value="PSK93819.1"/>
    <property type="molecule type" value="Genomic_DNA"/>
</dbReference>
<keyword evidence="3" id="KW-1185">Reference proteome</keyword>